<dbReference type="PANTHER" id="PTHR31377:SF0">
    <property type="entry name" value="AGMATINE DEIMINASE-RELATED"/>
    <property type="match status" value="1"/>
</dbReference>
<protein>
    <submittedName>
        <fullName evidence="2">Agmatine deiminase 2</fullName>
    </submittedName>
</protein>
<dbReference type="Proteomes" id="UP001628078">
    <property type="component" value="Unassembled WGS sequence"/>
</dbReference>
<dbReference type="PANTHER" id="PTHR31377">
    <property type="entry name" value="AGMATINE DEIMINASE-RELATED"/>
    <property type="match status" value="1"/>
</dbReference>
<sequence>MSQKLSKPRMVAEFEPQRDLYMIWPERPDNWRDGAKPAQAAFAELANLLVGFEPVTMFVSTRQYLNARKRLAHQIRVLELSSDDVFIKDTGPIYTEIAGQLQAVNFDFNAWGGLLDGLYFPWDQDRLIGQKMAELNRIPYTIDHDLVVEGCSILTDGEGTLISTEDVLLSEGRNPGRTRLEIEGAFKQILGIQKVIWLKHGYFLDETNGAIDNMVNFIRPSEVVLTWTNNSADPMYETVREAEAILANTTDAKGRSLKIHYLLMPNIQSIRQQEASGIDPINGLLPRTDGQRLTASYVNFVTLNHAIIVPQFGDPQDSVALTKMKQLCPDKEVVPFPAREMILGGGNIHTIVHTRPNMNGLGARL</sequence>
<dbReference type="EMBL" id="BQXO01000001">
    <property type="protein sequence ID" value="GKT05215.1"/>
    <property type="molecule type" value="Genomic_DNA"/>
</dbReference>
<dbReference type="NCBIfam" id="TIGR03380">
    <property type="entry name" value="agmatine_aguA"/>
    <property type="match status" value="1"/>
</dbReference>
<gene>
    <name evidence="2" type="primary">aguA2</name>
    <name evidence="2" type="ORF">JCM31185_05040</name>
</gene>
<dbReference type="Pfam" id="PF04371">
    <property type="entry name" value="PAD_porph"/>
    <property type="match status" value="1"/>
</dbReference>
<keyword evidence="1" id="KW-0378">Hydrolase</keyword>
<organism evidence="2 3">
    <name type="scientific">Furfurilactobacillus curtus</name>
    <dbReference type="NCBI Taxonomy" id="1746200"/>
    <lineage>
        <taxon>Bacteria</taxon>
        <taxon>Bacillati</taxon>
        <taxon>Bacillota</taxon>
        <taxon>Bacilli</taxon>
        <taxon>Lactobacillales</taxon>
        <taxon>Lactobacillaceae</taxon>
        <taxon>Furfurilactobacillus</taxon>
    </lineage>
</organism>
<dbReference type="RefSeq" id="WP_407882467.1">
    <property type="nucleotide sequence ID" value="NZ_BQXO01000001.1"/>
</dbReference>
<dbReference type="SUPFAM" id="SSF55909">
    <property type="entry name" value="Pentein"/>
    <property type="match status" value="1"/>
</dbReference>
<evidence type="ECO:0000313" key="2">
    <source>
        <dbReference type="EMBL" id="GKT05215.1"/>
    </source>
</evidence>
<evidence type="ECO:0000313" key="3">
    <source>
        <dbReference type="Proteomes" id="UP001628078"/>
    </source>
</evidence>
<keyword evidence="3" id="KW-1185">Reference proteome</keyword>
<accession>A0ABQ5JM56</accession>
<dbReference type="InterPro" id="IPR007466">
    <property type="entry name" value="Peptidyl-Arg-deiminase_porph"/>
</dbReference>
<proteinExistence type="predicted"/>
<dbReference type="Gene3D" id="3.75.10.10">
    <property type="entry name" value="L-arginine/glycine Amidinotransferase, Chain A"/>
    <property type="match status" value="1"/>
</dbReference>
<comment type="caution">
    <text evidence="2">The sequence shown here is derived from an EMBL/GenBank/DDBJ whole genome shotgun (WGS) entry which is preliminary data.</text>
</comment>
<evidence type="ECO:0000256" key="1">
    <source>
        <dbReference type="ARBA" id="ARBA00022801"/>
    </source>
</evidence>
<dbReference type="InterPro" id="IPR017754">
    <property type="entry name" value="Agmatine_deiminase"/>
</dbReference>
<name>A0ABQ5JM56_9LACO</name>
<reference evidence="2 3" key="1">
    <citation type="submission" date="2022-03" db="EMBL/GenBank/DDBJ databases">
        <title>Draft genome sequence of Furfurilactobacillus curtus JCM 31185.</title>
        <authorList>
            <person name="Suzuki S."/>
            <person name="Endo A."/>
            <person name="Kajikawa A."/>
        </authorList>
    </citation>
    <scope>NUCLEOTIDE SEQUENCE [LARGE SCALE GENOMIC DNA]</scope>
    <source>
        <strain evidence="2 3">JCM 31185</strain>
    </source>
</reference>